<comment type="caution">
    <text evidence="1">The sequence shown here is derived from an EMBL/GenBank/DDBJ whole genome shotgun (WGS) entry which is preliminary data.</text>
</comment>
<proteinExistence type="predicted"/>
<dbReference type="Proteomes" id="UP000288216">
    <property type="component" value="Unassembled WGS sequence"/>
</dbReference>
<reference evidence="1 2" key="1">
    <citation type="journal article" date="2018" name="Nat. Ecol. Evol.">
        <title>Shark genomes provide insights into elasmobranch evolution and the origin of vertebrates.</title>
        <authorList>
            <person name="Hara Y"/>
            <person name="Yamaguchi K"/>
            <person name="Onimaru K"/>
            <person name="Kadota M"/>
            <person name="Koyanagi M"/>
            <person name="Keeley SD"/>
            <person name="Tatsumi K"/>
            <person name="Tanaka K"/>
            <person name="Motone F"/>
            <person name="Kageyama Y"/>
            <person name="Nozu R"/>
            <person name="Adachi N"/>
            <person name="Nishimura O"/>
            <person name="Nakagawa R"/>
            <person name="Tanegashima C"/>
            <person name="Kiyatake I"/>
            <person name="Matsumoto R"/>
            <person name="Murakumo K"/>
            <person name="Nishida K"/>
            <person name="Terakita A"/>
            <person name="Kuratani S"/>
            <person name="Sato K"/>
            <person name="Hyodo S Kuraku.S."/>
        </authorList>
    </citation>
    <scope>NUCLEOTIDE SEQUENCE [LARGE SCALE GENOMIC DNA]</scope>
</reference>
<name>A0A401Q8C3_SCYTO</name>
<protein>
    <submittedName>
        <fullName evidence="1">Uncharacterized protein</fullName>
    </submittedName>
</protein>
<dbReference type="AlphaFoldDB" id="A0A401Q8C3"/>
<keyword evidence="2" id="KW-1185">Reference proteome</keyword>
<evidence type="ECO:0000313" key="2">
    <source>
        <dbReference type="Proteomes" id="UP000288216"/>
    </source>
</evidence>
<organism evidence="1 2">
    <name type="scientific">Scyliorhinus torazame</name>
    <name type="common">Cloudy catshark</name>
    <name type="synonym">Catulus torazame</name>
    <dbReference type="NCBI Taxonomy" id="75743"/>
    <lineage>
        <taxon>Eukaryota</taxon>
        <taxon>Metazoa</taxon>
        <taxon>Chordata</taxon>
        <taxon>Craniata</taxon>
        <taxon>Vertebrata</taxon>
        <taxon>Chondrichthyes</taxon>
        <taxon>Elasmobranchii</taxon>
        <taxon>Galeomorphii</taxon>
        <taxon>Galeoidea</taxon>
        <taxon>Carcharhiniformes</taxon>
        <taxon>Scyliorhinidae</taxon>
        <taxon>Scyliorhinus</taxon>
    </lineage>
</organism>
<evidence type="ECO:0000313" key="1">
    <source>
        <dbReference type="EMBL" id="GCB81628.1"/>
    </source>
</evidence>
<sequence length="148" mass="15900">MRGATFPPSEANEPTVTVKGTRTNQALLLGKGMPFPPGSAVSAKALVKGIEGEYIPIPYTGAQTCVRTGDRRTRPVDKVDLLLSNDLVGSKVLASSVTSEKLREVKEKEQLEEKVPGIFADYVATWSLARQGLSEDAEVARQMDVPTA</sequence>
<dbReference type="EMBL" id="BFAA01020307">
    <property type="protein sequence ID" value="GCB81628.1"/>
    <property type="molecule type" value="Genomic_DNA"/>
</dbReference>
<gene>
    <name evidence="1" type="ORF">scyTo_0021864</name>
</gene>
<accession>A0A401Q8C3</accession>